<organism evidence="1 2">
    <name type="scientific">Galbibacter marinus</name>
    <dbReference type="NCBI Taxonomy" id="555500"/>
    <lineage>
        <taxon>Bacteria</taxon>
        <taxon>Pseudomonadati</taxon>
        <taxon>Bacteroidota</taxon>
        <taxon>Flavobacteriia</taxon>
        <taxon>Flavobacteriales</taxon>
        <taxon>Flavobacteriaceae</taxon>
        <taxon>Galbibacter</taxon>
    </lineage>
</organism>
<reference evidence="1 2" key="1">
    <citation type="journal article" date="2012" name="J. Bacteriol.">
        <title>Genome Sequence of Galbibacter marinum Type Strain ck-I2-15.</title>
        <authorList>
            <person name="Lai Q."/>
            <person name="Li C."/>
            <person name="Shao Z."/>
        </authorList>
    </citation>
    <scope>NUCLEOTIDE SEQUENCE [LARGE SCALE GENOMIC DNA]</scope>
    <source>
        <strain evidence="2">ck-I2-15</strain>
    </source>
</reference>
<sequence length="103" mass="11703">MEKLAPFKIRPGIYNIPNYGRVVATKPLENNVMVKLYRNRAFPFIELQEGGVDLLKKEKLKENEVAGLIIKSQNAKEVDLLLQVKSNKTLQSIAETKKSSFLD</sequence>
<proteinExistence type="predicted"/>
<keyword evidence="2" id="KW-1185">Reference proteome</keyword>
<evidence type="ECO:0000313" key="1">
    <source>
        <dbReference type="EMBL" id="EKF56225.1"/>
    </source>
</evidence>
<dbReference type="RefSeq" id="WP_008990244.1">
    <property type="nucleotide sequence ID" value="NZ_AMSG01000002.1"/>
</dbReference>
<gene>
    <name evidence="1" type="ORF">I215_01843</name>
</gene>
<dbReference type="Proteomes" id="UP000007364">
    <property type="component" value="Unassembled WGS sequence"/>
</dbReference>
<protein>
    <submittedName>
        <fullName evidence="1">Uncharacterized protein</fullName>
    </submittedName>
</protein>
<name>K2PU89_9FLAO</name>
<dbReference type="EMBL" id="AMSG01000002">
    <property type="protein sequence ID" value="EKF56225.1"/>
    <property type="molecule type" value="Genomic_DNA"/>
</dbReference>
<evidence type="ECO:0000313" key="2">
    <source>
        <dbReference type="Proteomes" id="UP000007364"/>
    </source>
</evidence>
<dbReference type="STRING" id="555500.I215_01843"/>
<comment type="caution">
    <text evidence="1">The sequence shown here is derived from an EMBL/GenBank/DDBJ whole genome shotgun (WGS) entry which is preliminary data.</text>
</comment>
<accession>K2PU89</accession>
<dbReference type="AlphaFoldDB" id="K2PU89"/>
<dbReference type="OrthoDB" id="1446018at2"/>